<organism evidence="3">
    <name type="scientific">uncultured Pyrinomonadaceae bacterium</name>
    <dbReference type="NCBI Taxonomy" id="2283094"/>
    <lineage>
        <taxon>Bacteria</taxon>
        <taxon>Pseudomonadati</taxon>
        <taxon>Acidobacteriota</taxon>
        <taxon>Blastocatellia</taxon>
        <taxon>Blastocatellales</taxon>
        <taxon>Pyrinomonadaceae</taxon>
        <taxon>environmental samples</taxon>
    </lineage>
</organism>
<proteinExistence type="predicted"/>
<dbReference type="PANTHER" id="PTHR36933:SF1">
    <property type="entry name" value="SLL0788 PROTEIN"/>
    <property type="match status" value="1"/>
</dbReference>
<name>A0A6J4NPD2_9BACT</name>
<evidence type="ECO:0000259" key="2">
    <source>
        <dbReference type="Pfam" id="PF03713"/>
    </source>
</evidence>
<dbReference type="Pfam" id="PF03713">
    <property type="entry name" value="DUF305"/>
    <property type="match status" value="1"/>
</dbReference>
<protein>
    <recommendedName>
        <fullName evidence="2">DUF305 domain-containing protein</fullName>
    </recommendedName>
</protein>
<feature type="chain" id="PRO_5026796721" description="DUF305 domain-containing protein" evidence="1">
    <location>
        <begin position="17"/>
        <end position="239"/>
    </location>
</feature>
<dbReference type="PANTHER" id="PTHR36933">
    <property type="entry name" value="SLL0788 PROTEIN"/>
    <property type="match status" value="1"/>
</dbReference>
<evidence type="ECO:0000313" key="3">
    <source>
        <dbReference type="EMBL" id="CAA9394325.1"/>
    </source>
</evidence>
<keyword evidence="1" id="KW-0732">Signal</keyword>
<dbReference type="InterPro" id="IPR012347">
    <property type="entry name" value="Ferritin-like"/>
</dbReference>
<feature type="domain" description="DUF305" evidence="2">
    <location>
        <begin position="87"/>
        <end position="233"/>
    </location>
</feature>
<dbReference type="AlphaFoldDB" id="A0A6J4NPD2"/>
<feature type="signal peptide" evidence="1">
    <location>
        <begin position="1"/>
        <end position="16"/>
    </location>
</feature>
<reference evidence="3" key="1">
    <citation type="submission" date="2020-02" db="EMBL/GenBank/DDBJ databases">
        <authorList>
            <person name="Meier V. D."/>
        </authorList>
    </citation>
    <scope>NUCLEOTIDE SEQUENCE</scope>
    <source>
        <strain evidence="3">AVDCRST_MAG74</strain>
    </source>
</reference>
<dbReference type="Gene3D" id="1.20.1260.10">
    <property type="match status" value="1"/>
</dbReference>
<accession>A0A6J4NPD2</accession>
<dbReference type="EMBL" id="CADCUR010000097">
    <property type="protein sequence ID" value="CAA9394325.1"/>
    <property type="molecule type" value="Genomic_DNA"/>
</dbReference>
<evidence type="ECO:0000256" key="1">
    <source>
        <dbReference type="SAM" id="SignalP"/>
    </source>
</evidence>
<dbReference type="PROSITE" id="PS51257">
    <property type="entry name" value="PROKAR_LIPOPROTEIN"/>
    <property type="match status" value="1"/>
</dbReference>
<sequence length="239" mass="26201">MKTLILLSFLSVGAFAFVGCQTTTNTTTTTNTNTRANTAVAASNANSMGNMSGMNPNSMMTSANHDVSGMNHSGMKSSPNAASQPYDLQFLDTMTHHHQGALDMAKTAVGKTNNQELKAFAQKIIADQTREIAQMKDWREKWYSGKPMAMNMEMPGMGDGMKMMMSGDGMKKFEAATGKEFDLLFLDMMTPHHQGATTMAKEALTKAEHPEIKTLANQIIKAQDAEIKQMADWKAKWSK</sequence>
<gene>
    <name evidence="3" type="ORF">AVDCRST_MAG74-1179</name>
</gene>
<dbReference type="InterPro" id="IPR005183">
    <property type="entry name" value="DUF305_CopM-like"/>
</dbReference>